<feature type="transmembrane region" description="Helical" evidence="5">
    <location>
        <begin position="95"/>
        <end position="121"/>
    </location>
</feature>
<accession>A0ABT3R2V0</accession>
<dbReference type="InterPro" id="IPR007318">
    <property type="entry name" value="Phopholipid_MeTrfase"/>
</dbReference>
<dbReference type="EMBL" id="JAPEVI010000003">
    <property type="protein sequence ID" value="MCX2723413.1"/>
    <property type="molecule type" value="Genomic_DNA"/>
</dbReference>
<name>A0ABT3R2V0_9HYPH</name>
<evidence type="ECO:0000256" key="1">
    <source>
        <dbReference type="ARBA" id="ARBA00004127"/>
    </source>
</evidence>
<keyword evidence="3 5" id="KW-1133">Transmembrane helix</keyword>
<evidence type="ECO:0000256" key="5">
    <source>
        <dbReference type="SAM" id="Phobius"/>
    </source>
</evidence>
<comment type="caution">
    <text evidence="6">The sequence shown here is derived from an EMBL/GenBank/DDBJ whole genome shotgun (WGS) entry which is preliminary data.</text>
</comment>
<dbReference type="RefSeq" id="WP_265963192.1">
    <property type="nucleotide sequence ID" value="NZ_JAPEVI010000003.1"/>
</dbReference>
<organism evidence="6 7">
    <name type="scientific">Roseibium salinum</name>
    <dbReference type="NCBI Taxonomy" id="1604349"/>
    <lineage>
        <taxon>Bacteria</taxon>
        <taxon>Pseudomonadati</taxon>
        <taxon>Pseudomonadota</taxon>
        <taxon>Alphaproteobacteria</taxon>
        <taxon>Hyphomicrobiales</taxon>
        <taxon>Stappiaceae</taxon>
        <taxon>Roseibium</taxon>
    </lineage>
</organism>
<dbReference type="PANTHER" id="PTHR12714:SF24">
    <property type="entry name" value="SLR1182 PROTEIN"/>
    <property type="match status" value="1"/>
</dbReference>
<dbReference type="Proteomes" id="UP001300261">
    <property type="component" value="Unassembled WGS sequence"/>
</dbReference>
<keyword evidence="7" id="KW-1185">Reference proteome</keyword>
<evidence type="ECO:0000313" key="7">
    <source>
        <dbReference type="Proteomes" id="UP001300261"/>
    </source>
</evidence>
<reference evidence="6 7" key="1">
    <citation type="journal article" date="2016" name="Int. J. Syst. Evol. Microbiol.">
        <title>Labrenzia salina sp. nov., isolated from the rhizosphere of the halophyte Arthrocnemum macrostachyum.</title>
        <authorList>
            <person name="Camacho M."/>
            <person name="Redondo-Gomez S."/>
            <person name="Rodriguez-Llorente I."/>
            <person name="Rohde M."/>
            <person name="Sproer C."/>
            <person name="Schumann P."/>
            <person name="Klenk H.P."/>
            <person name="Montero-Calasanz M.D.C."/>
        </authorList>
    </citation>
    <scope>NUCLEOTIDE SEQUENCE [LARGE SCALE GENOMIC DNA]</scope>
    <source>
        <strain evidence="6 7">DSM 29163</strain>
    </source>
</reference>
<evidence type="ECO:0000256" key="4">
    <source>
        <dbReference type="ARBA" id="ARBA00023136"/>
    </source>
</evidence>
<protein>
    <submittedName>
        <fullName evidence="6">Isoprenylcysteine carboxylmethyltransferase family protein</fullName>
    </submittedName>
</protein>
<dbReference type="Gene3D" id="1.20.120.1630">
    <property type="match status" value="1"/>
</dbReference>
<keyword evidence="4 5" id="KW-0472">Membrane</keyword>
<evidence type="ECO:0000313" key="6">
    <source>
        <dbReference type="EMBL" id="MCX2723413.1"/>
    </source>
</evidence>
<keyword evidence="2 5" id="KW-0812">Transmembrane</keyword>
<proteinExistence type="predicted"/>
<evidence type="ECO:0000256" key="2">
    <source>
        <dbReference type="ARBA" id="ARBA00022692"/>
    </source>
</evidence>
<dbReference type="Pfam" id="PF04191">
    <property type="entry name" value="PEMT"/>
    <property type="match status" value="1"/>
</dbReference>
<feature type="transmembrane region" description="Helical" evidence="5">
    <location>
        <begin position="40"/>
        <end position="60"/>
    </location>
</feature>
<comment type="subcellular location">
    <subcellularLocation>
        <location evidence="1">Endomembrane system</location>
        <topology evidence="1">Multi-pass membrane protein</topology>
    </subcellularLocation>
</comment>
<feature type="transmembrane region" description="Helical" evidence="5">
    <location>
        <begin position="12"/>
        <end position="28"/>
    </location>
</feature>
<sequence length="153" mass="16871">MADMRLKVPPVAVFIVAVLLLGAGAWLLPQLSIAFPGQTILAALLVVAGAILGAQGVLLFRRARTTVNPMTPEAATKLVTDGVYRITRNPMYLGLLSLLLAVAVYLGTLTALVVLPAFVWYMSAFQIRPEEERLIEIFGDDYRDYRGKVRRWI</sequence>
<gene>
    <name evidence="6" type="ORF">ON753_13690</name>
</gene>
<dbReference type="PANTHER" id="PTHR12714">
    <property type="entry name" value="PROTEIN-S ISOPRENYLCYSTEINE O-METHYLTRANSFERASE"/>
    <property type="match status" value="1"/>
</dbReference>
<evidence type="ECO:0000256" key="3">
    <source>
        <dbReference type="ARBA" id="ARBA00022989"/>
    </source>
</evidence>